<accession>A0A8H3WML4</accession>
<dbReference type="InterPro" id="IPR052895">
    <property type="entry name" value="HetReg/Transcr_Mod"/>
</dbReference>
<dbReference type="InterPro" id="IPR010730">
    <property type="entry name" value="HET"/>
</dbReference>
<reference evidence="3 4" key="1">
    <citation type="submission" date="2019-12" db="EMBL/GenBank/DDBJ databases">
        <title>A genome sequence resource for the geographically widespread anthracnose pathogen Colletotrichum asianum.</title>
        <authorList>
            <person name="Meng Y."/>
        </authorList>
    </citation>
    <scope>NUCLEOTIDE SEQUENCE [LARGE SCALE GENOMIC DNA]</scope>
    <source>
        <strain evidence="3 4">ICMP 18580</strain>
    </source>
</reference>
<protein>
    <recommendedName>
        <fullName evidence="2">Heterokaryon incompatibility domain-containing protein</fullName>
    </recommendedName>
</protein>
<dbReference type="Pfam" id="PF06985">
    <property type="entry name" value="HET"/>
    <property type="match status" value="1"/>
</dbReference>
<dbReference type="AlphaFoldDB" id="A0A8H3WML4"/>
<comment type="caution">
    <text evidence="3">The sequence shown here is derived from an EMBL/GenBank/DDBJ whole genome shotgun (WGS) entry which is preliminary data.</text>
</comment>
<dbReference type="PANTHER" id="PTHR24148">
    <property type="entry name" value="ANKYRIN REPEAT DOMAIN-CONTAINING PROTEIN 39 HOMOLOG-RELATED"/>
    <property type="match status" value="1"/>
</dbReference>
<evidence type="ECO:0000313" key="4">
    <source>
        <dbReference type="Proteomes" id="UP000434172"/>
    </source>
</evidence>
<feature type="region of interest" description="Disordered" evidence="1">
    <location>
        <begin position="17"/>
        <end position="107"/>
    </location>
</feature>
<dbReference type="Proteomes" id="UP000434172">
    <property type="component" value="Unassembled WGS sequence"/>
</dbReference>
<evidence type="ECO:0000313" key="3">
    <source>
        <dbReference type="EMBL" id="KAF0329345.1"/>
    </source>
</evidence>
<evidence type="ECO:0000259" key="2">
    <source>
        <dbReference type="Pfam" id="PF06985"/>
    </source>
</evidence>
<keyword evidence="4" id="KW-1185">Reference proteome</keyword>
<name>A0A8H3WML4_9PEZI</name>
<feature type="non-terminal residue" evidence="3">
    <location>
        <position position="1"/>
    </location>
</feature>
<proteinExistence type="predicted"/>
<dbReference type="OrthoDB" id="2157530at2759"/>
<feature type="compositionally biased region" description="Polar residues" evidence="1">
    <location>
        <begin position="64"/>
        <end position="87"/>
    </location>
</feature>
<dbReference type="EMBL" id="WOWK01000012">
    <property type="protein sequence ID" value="KAF0329345.1"/>
    <property type="molecule type" value="Genomic_DNA"/>
</dbReference>
<organism evidence="3 4">
    <name type="scientific">Colletotrichum asianum</name>
    <dbReference type="NCBI Taxonomy" id="702518"/>
    <lineage>
        <taxon>Eukaryota</taxon>
        <taxon>Fungi</taxon>
        <taxon>Dikarya</taxon>
        <taxon>Ascomycota</taxon>
        <taxon>Pezizomycotina</taxon>
        <taxon>Sordariomycetes</taxon>
        <taxon>Hypocreomycetidae</taxon>
        <taxon>Glomerellales</taxon>
        <taxon>Glomerellaceae</taxon>
        <taxon>Colletotrichum</taxon>
        <taxon>Colletotrichum gloeosporioides species complex</taxon>
    </lineage>
</organism>
<feature type="domain" description="Heterokaryon incompatibility" evidence="2">
    <location>
        <begin position="157"/>
        <end position="285"/>
    </location>
</feature>
<dbReference type="PANTHER" id="PTHR24148:SF81">
    <property type="entry name" value="HETEROKARYON INCOMPATIBILITY DOMAIN-CONTAINING PROTEIN"/>
    <property type="match status" value="1"/>
</dbReference>
<sequence>MRWHASTCHQPDVYVAGDGAPTCRGCGKSAQEMQRPREDPGTSLEALPPDEPEGHLGLWWPPSVSYSSNDSPIETENNKMNGTNELTPSEVKPDVQKGSAKPSLSSASLENDQIYERALRPSEFRLACLSAIPSKSDTTYPIHLSFDIFEDDHYPDYDAVSYAWGGENNNRDHNSVIYIGDYWDVLHATRNCWAVLRYLRPWKGNRFIWLDFVCINQRDTEEKVQQIHKMGQIYSQCSQVFLWLGEDAVCHDQVALPSRRPLEDLEDIHTILSRNYFTRLWVIQELVLSRRISMPCANTVYEASPQSLVHMQQTLAASPAPWLKLATQGSSHNLSWAEIMRLTSQSKSSDVRDGLYGILGLWSSDSHLLPPTYGISYQHMMLGLFAWSLTYERNLGILYAARGISFVGFEDESPSWAPPLRNHNVWERLVAGFSLDQIDYHSSLALDDW</sequence>
<gene>
    <name evidence="3" type="ORF">GQ607_003294</name>
</gene>
<evidence type="ECO:0000256" key="1">
    <source>
        <dbReference type="SAM" id="MobiDB-lite"/>
    </source>
</evidence>